<keyword evidence="2" id="KW-1185">Reference proteome</keyword>
<protein>
    <submittedName>
        <fullName evidence="1">Alkaline phosphatase family protein</fullName>
    </submittedName>
</protein>
<dbReference type="Proteomes" id="UP000279994">
    <property type="component" value="Unassembled WGS sequence"/>
</dbReference>
<dbReference type="OrthoDB" id="9779267at2"/>
<sequence length="379" mass="40700">MSTLPGIATSEPFVEPGYGGRSLGDVLPAVARALGVDVGFHDTTLVLPPARRYVVFLVDGLGHQLLAAHQEHAPYLHALLAEPGMAGVPSTTATSITSLGTSLTPGQHGLVGYTSRIPGTDRLLNALMWDKQVDPFEWQPHDSGFARLRAAGVQATVVSKREFVDTGLTLCGFRGSEFVGGDKVGERIAGVVAASVEEPSITYVYDGDLDWTGHRYGVDSPQWRAQLAAIDASVEQLREALDPGVRIVLVADHGMIDSAPESRIDVDTNLELREGVRLLGGEARFRHLYCASGAVDDVLATWRERLGDRADVLSRDEAIERGWFGPVVPQVRPRLGDVVVASRGDHAVVSTADFPYENLLVGLHGSLTAAEMQIPILTF</sequence>
<dbReference type="RefSeq" id="WP_123222322.1">
    <property type="nucleotide sequence ID" value="NZ_RJSF01000019.1"/>
</dbReference>
<dbReference type="SUPFAM" id="SSF53649">
    <property type="entry name" value="Alkaline phosphatase-like"/>
    <property type="match status" value="1"/>
</dbReference>
<dbReference type="PANTHER" id="PTHR10151:SF120">
    <property type="entry name" value="BIS(5'-ADENOSYL)-TRIPHOSPHATASE"/>
    <property type="match status" value="1"/>
</dbReference>
<evidence type="ECO:0000313" key="2">
    <source>
        <dbReference type="Proteomes" id="UP000279994"/>
    </source>
</evidence>
<dbReference type="EMBL" id="RJSF01000019">
    <property type="protein sequence ID" value="RNM16069.1"/>
    <property type="molecule type" value="Genomic_DNA"/>
</dbReference>
<reference evidence="1 2" key="1">
    <citation type="submission" date="2018-11" db="EMBL/GenBank/DDBJ databases">
        <authorList>
            <person name="Li F."/>
        </authorList>
    </citation>
    <scope>NUCLEOTIDE SEQUENCE [LARGE SCALE GENOMIC DNA]</scope>
    <source>
        <strain evidence="1 2">Gsoil 818</strain>
    </source>
</reference>
<dbReference type="InterPro" id="IPR017850">
    <property type="entry name" value="Alkaline_phosphatase_core_sf"/>
</dbReference>
<comment type="caution">
    <text evidence="1">The sequence shown here is derived from an EMBL/GenBank/DDBJ whole genome shotgun (WGS) entry which is preliminary data.</text>
</comment>
<dbReference type="Gene3D" id="3.40.720.10">
    <property type="entry name" value="Alkaline Phosphatase, subunit A"/>
    <property type="match status" value="1"/>
</dbReference>
<name>A0A3N0GUG5_9ACTN</name>
<evidence type="ECO:0000313" key="1">
    <source>
        <dbReference type="EMBL" id="RNM16069.1"/>
    </source>
</evidence>
<dbReference type="InterPro" id="IPR002591">
    <property type="entry name" value="Phosphodiest/P_Trfase"/>
</dbReference>
<proteinExistence type="predicted"/>
<dbReference type="PANTHER" id="PTHR10151">
    <property type="entry name" value="ECTONUCLEOTIDE PYROPHOSPHATASE/PHOSPHODIESTERASE"/>
    <property type="match status" value="1"/>
</dbReference>
<dbReference type="Pfam" id="PF01663">
    <property type="entry name" value="Phosphodiest"/>
    <property type="match status" value="1"/>
</dbReference>
<gene>
    <name evidence="1" type="ORF">EFL26_07915</name>
</gene>
<organism evidence="1 2">
    <name type="scientific">Nocardioides pocheonensis</name>
    <dbReference type="NCBI Taxonomy" id="661485"/>
    <lineage>
        <taxon>Bacteria</taxon>
        <taxon>Bacillati</taxon>
        <taxon>Actinomycetota</taxon>
        <taxon>Actinomycetes</taxon>
        <taxon>Propionibacteriales</taxon>
        <taxon>Nocardioidaceae</taxon>
        <taxon>Nocardioides</taxon>
    </lineage>
</organism>
<accession>A0A3N0GUG5</accession>
<dbReference type="GO" id="GO:0016787">
    <property type="term" value="F:hydrolase activity"/>
    <property type="evidence" value="ECO:0007669"/>
    <property type="project" value="UniProtKB-ARBA"/>
</dbReference>
<dbReference type="AlphaFoldDB" id="A0A3N0GUG5"/>